<keyword evidence="3" id="KW-1185">Reference proteome</keyword>
<dbReference type="InterPro" id="IPR052716">
    <property type="entry name" value="MOSC_domain"/>
</dbReference>
<comment type="caution">
    <text evidence="2">The sequence shown here is derived from an EMBL/GenBank/DDBJ whole genome shotgun (WGS) entry which is preliminary data.</text>
</comment>
<dbReference type="Pfam" id="PF03473">
    <property type="entry name" value="MOSC"/>
    <property type="match status" value="1"/>
</dbReference>
<evidence type="ECO:0000259" key="1">
    <source>
        <dbReference type="PROSITE" id="PS51340"/>
    </source>
</evidence>
<dbReference type="PANTHER" id="PTHR36930:SF1">
    <property type="entry name" value="MOSC DOMAIN-CONTAINING PROTEIN"/>
    <property type="match status" value="1"/>
</dbReference>
<feature type="domain" description="MOSC" evidence="1">
    <location>
        <begin position="19"/>
        <end position="175"/>
    </location>
</feature>
<accession>A0ABR4I9J9</accession>
<dbReference type="SUPFAM" id="SSF50800">
    <property type="entry name" value="PK beta-barrel domain-like"/>
    <property type="match status" value="1"/>
</dbReference>
<dbReference type="PANTHER" id="PTHR36930">
    <property type="entry name" value="METAL-SULFUR CLUSTER BIOSYNTHESIS PROTEINS YUAD-RELATED"/>
    <property type="match status" value="1"/>
</dbReference>
<dbReference type="InterPro" id="IPR011037">
    <property type="entry name" value="Pyrv_Knase-like_insert_dom_sf"/>
</dbReference>
<name>A0ABR4I9J9_9EURO</name>
<dbReference type="Gene3D" id="2.40.33.20">
    <property type="entry name" value="PK beta-barrel domain-like"/>
    <property type="match status" value="1"/>
</dbReference>
<sequence>MSQSVASVSKSPTHSFSKVPVPFIKVIAGLGVEGDCHAGRTVQHPPQCQITPPPVNLRQVHLLPMECLREVSAKLNKPLSAGDIGENVTTEGIDLLSLPRGTELRFSSPGVQHEAIIVLTGVRNPGPGFDKFRPGIKEKFVRRDSNHRIIKRLAGVMGVVKQGGMIKPGMKITSVQPGKSEALAVV</sequence>
<dbReference type="PROSITE" id="PS51340">
    <property type="entry name" value="MOSC"/>
    <property type="match status" value="1"/>
</dbReference>
<dbReference type="Proteomes" id="UP001610335">
    <property type="component" value="Unassembled WGS sequence"/>
</dbReference>
<organism evidence="2 3">
    <name type="scientific">Aspergillus cavernicola</name>
    <dbReference type="NCBI Taxonomy" id="176166"/>
    <lineage>
        <taxon>Eukaryota</taxon>
        <taxon>Fungi</taxon>
        <taxon>Dikarya</taxon>
        <taxon>Ascomycota</taxon>
        <taxon>Pezizomycotina</taxon>
        <taxon>Eurotiomycetes</taxon>
        <taxon>Eurotiomycetidae</taxon>
        <taxon>Eurotiales</taxon>
        <taxon>Aspergillaceae</taxon>
        <taxon>Aspergillus</taxon>
        <taxon>Aspergillus subgen. Nidulantes</taxon>
    </lineage>
</organism>
<protein>
    <submittedName>
        <fullName evidence="2">PK beta-barrel-protein domain-containing protein-like protein</fullName>
    </submittedName>
</protein>
<reference evidence="2 3" key="1">
    <citation type="submission" date="2024-07" db="EMBL/GenBank/DDBJ databases">
        <title>Section-level genome sequencing and comparative genomics of Aspergillus sections Usti and Cavernicolus.</title>
        <authorList>
            <consortium name="Lawrence Berkeley National Laboratory"/>
            <person name="Nybo J.L."/>
            <person name="Vesth T.C."/>
            <person name="Theobald S."/>
            <person name="Frisvad J.C."/>
            <person name="Larsen T.O."/>
            <person name="Kjaerboelling I."/>
            <person name="Rothschild-Mancinelli K."/>
            <person name="Lyhne E.K."/>
            <person name="Kogle M.E."/>
            <person name="Barry K."/>
            <person name="Clum A."/>
            <person name="Na H."/>
            <person name="Ledsgaard L."/>
            <person name="Lin J."/>
            <person name="Lipzen A."/>
            <person name="Kuo A."/>
            <person name="Riley R."/>
            <person name="Mondo S."/>
            <person name="LaButti K."/>
            <person name="Haridas S."/>
            <person name="Pangalinan J."/>
            <person name="Salamov A.A."/>
            <person name="Simmons B.A."/>
            <person name="Magnuson J.K."/>
            <person name="Chen J."/>
            <person name="Drula E."/>
            <person name="Henrissat B."/>
            <person name="Wiebenga A."/>
            <person name="Lubbers R.J."/>
            <person name="Gomes A.C."/>
            <person name="Makela M.R."/>
            <person name="Stajich J."/>
            <person name="Grigoriev I.V."/>
            <person name="Mortensen U.H."/>
            <person name="De vries R.P."/>
            <person name="Baker S.E."/>
            <person name="Andersen M.R."/>
        </authorList>
    </citation>
    <scope>NUCLEOTIDE SEQUENCE [LARGE SCALE GENOMIC DNA]</scope>
    <source>
        <strain evidence="2 3">CBS 600.67</strain>
    </source>
</reference>
<dbReference type="InterPro" id="IPR005302">
    <property type="entry name" value="MoCF_Sase_C"/>
</dbReference>
<evidence type="ECO:0000313" key="2">
    <source>
        <dbReference type="EMBL" id="KAL2824404.1"/>
    </source>
</evidence>
<gene>
    <name evidence="2" type="ORF">BDW59DRAFT_162510</name>
</gene>
<proteinExistence type="predicted"/>
<dbReference type="EMBL" id="JBFXLS010000044">
    <property type="protein sequence ID" value="KAL2824404.1"/>
    <property type="molecule type" value="Genomic_DNA"/>
</dbReference>
<evidence type="ECO:0000313" key="3">
    <source>
        <dbReference type="Proteomes" id="UP001610335"/>
    </source>
</evidence>